<dbReference type="EMBL" id="JACDUT010000004">
    <property type="protein sequence ID" value="MBA2874669.1"/>
    <property type="molecule type" value="Genomic_DNA"/>
</dbReference>
<reference evidence="1 2" key="1">
    <citation type="submission" date="2020-07" db="EMBL/GenBank/DDBJ databases">
        <title>Genomic Encyclopedia of Type Strains, Phase IV (KMG-IV): sequencing the most valuable type-strain genomes for metagenomic binning, comparative biology and taxonomic classification.</title>
        <authorList>
            <person name="Goeker M."/>
        </authorList>
    </citation>
    <scope>NUCLEOTIDE SEQUENCE [LARGE SCALE GENOMIC DNA]</scope>
    <source>
        <strain evidence="1 2">DSM 15730</strain>
    </source>
</reference>
<comment type="caution">
    <text evidence="1">The sequence shown here is derived from an EMBL/GenBank/DDBJ whole genome shotgun (WGS) entry which is preliminary data.</text>
</comment>
<evidence type="ECO:0000313" key="1">
    <source>
        <dbReference type="EMBL" id="MBA2874669.1"/>
    </source>
</evidence>
<keyword evidence="2" id="KW-1185">Reference proteome</keyword>
<organism evidence="1 2">
    <name type="scientific">Thermaerobacillus caldiproteolyticus</name>
    <dbReference type="NCBI Taxonomy" id="247480"/>
    <lineage>
        <taxon>Bacteria</taxon>
        <taxon>Bacillati</taxon>
        <taxon>Bacillota</taxon>
        <taxon>Bacilli</taxon>
        <taxon>Bacillales</taxon>
        <taxon>Anoxybacillaceae</taxon>
        <taxon>Thermaerobacillus</taxon>
    </lineage>
</organism>
<protein>
    <submittedName>
        <fullName evidence="1">Uncharacterized protein</fullName>
    </submittedName>
</protein>
<sequence>MNMCFSASRLMKASEVRQICEKMRNQLTLLMTLELAAKEELYKRFGQKEKAAS</sequence>
<proteinExistence type="predicted"/>
<name>A0A7V9Z612_9BACL</name>
<gene>
    <name evidence="1" type="ORF">HNR31_001440</name>
</gene>
<dbReference type="AlphaFoldDB" id="A0A7V9Z612"/>
<accession>A0A7V9Z612</accession>
<evidence type="ECO:0000313" key="2">
    <source>
        <dbReference type="Proteomes" id="UP000523087"/>
    </source>
</evidence>
<dbReference type="RefSeq" id="WP_181555570.1">
    <property type="nucleotide sequence ID" value="NZ_CP064060.1"/>
</dbReference>
<dbReference type="Proteomes" id="UP000523087">
    <property type="component" value="Unassembled WGS sequence"/>
</dbReference>